<organism evidence="2 3">
    <name type="scientific">Meristemomyces frigidus</name>
    <dbReference type="NCBI Taxonomy" id="1508187"/>
    <lineage>
        <taxon>Eukaryota</taxon>
        <taxon>Fungi</taxon>
        <taxon>Dikarya</taxon>
        <taxon>Ascomycota</taxon>
        <taxon>Pezizomycotina</taxon>
        <taxon>Dothideomycetes</taxon>
        <taxon>Dothideomycetidae</taxon>
        <taxon>Mycosphaerellales</taxon>
        <taxon>Teratosphaeriaceae</taxon>
        <taxon>Meristemomyces</taxon>
    </lineage>
</organism>
<proteinExistence type="predicted"/>
<feature type="compositionally biased region" description="Basic and acidic residues" evidence="1">
    <location>
        <begin position="246"/>
        <end position="255"/>
    </location>
</feature>
<feature type="compositionally biased region" description="Basic and acidic residues" evidence="1">
    <location>
        <begin position="28"/>
        <end position="37"/>
    </location>
</feature>
<feature type="region of interest" description="Disordered" evidence="1">
    <location>
        <begin position="179"/>
        <end position="215"/>
    </location>
</feature>
<sequence>MSGDGAERKRTRRRQHLDLRTATSGSDLHGESRREISRSPGRSSEGSGAGRRTLGAADILGRDDDDDDDDDDVGEEAGSSRGGVKQGGLKQGGVKQGGVKQGGEKVGDVSDDNGVDDAEEDLWLSEAHRHSYRNHRGPRAQIGRRGLRRGPGKEIVVSADDNVHERQSVALIPRRHYSRASSAAAASSPWRRHRTGTPRHSCSRASSATTTPTTAVHHPRVIADPGDIFFSPTDVNTSTISLSDPIHGDNKDVHDSLTPTQERYDAGGSPAADANPKREVKLMLKPEQVDRLVRALAECPLVSNHVSRQWFDDASEAATVYSVVDETPSLTSGSSSGEGSSSSSAQLDRSSGQHPSPSMTKAMLEDDFTNLYPSSPRDGELPQFSNIIIVDPTVHGSPLRFTSTSTSNQSGPQPHQPGHCTFHTIPYGTTTHAHLRIDPASHQSINKPIKLQILTQILTRKSGKKTHLLALELDVTEPFIRAALREFSLHSGLSLDDIEIIAPSAGAMEKEDQDWCARASALQSSLHLTNVVSRAAESLAGLKAESCTMQTLTLLSSLSRLKTRYQDFFVLRPTGWHPNGMVAGVSMPWISQHLDQLLHDDHEGEDGDGRGEGGGSARLLRQRVVAAVTTGCAGTEEFERRIVWGGRIRRVSCSPLYEGLDGGRERPGAWVAFLGGESDYAPFEV</sequence>
<feature type="compositionally biased region" description="Low complexity" evidence="1">
    <location>
        <begin position="179"/>
        <end position="189"/>
    </location>
</feature>
<feature type="compositionally biased region" description="Acidic residues" evidence="1">
    <location>
        <begin position="63"/>
        <end position="75"/>
    </location>
</feature>
<evidence type="ECO:0000313" key="2">
    <source>
        <dbReference type="EMBL" id="KAK5109378.1"/>
    </source>
</evidence>
<dbReference type="AlphaFoldDB" id="A0AAN7TC76"/>
<dbReference type="Proteomes" id="UP001310890">
    <property type="component" value="Unassembled WGS sequence"/>
</dbReference>
<feature type="compositionally biased region" description="Low complexity" evidence="1">
    <location>
        <begin position="332"/>
        <end position="350"/>
    </location>
</feature>
<accession>A0AAN7TC76</accession>
<feature type="compositionally biased region" description="Low complexity" evidence="1">
    <location>
        <begin position="38"/>
        <end position="52"/>
    </location>
</feature>
<evidence type="ECO:0000256" key="1">
    <source>
        <dbReference type="SAM" id="MobiDB-lite"/>
    </source>
</evidence>
<evidence type="ECO:0000313" key="3">
    <source>
        <dbReference type="Proteomes" id="UP001310890"/>
    </source>
</evidence>
<reference evidence="2" key="1">
    <citation type="submission" date="2023-08" db="EMBL/GenBank/DDBJ databases">
        <title>Black Yeasts Isolated from many extreme environments.</title>
        <authorList>
            <person name="Coleine C."/>
            <person name="Stajich J.E."/>
            <person name="Selbmann L."/>
        </authorList>
    </citation>
    <scope>NUCLEOTIDE SEQUENCE</scope>
    <source>
        <strain evidence="2">CCFEE 5401</strain>
    </source>
</reference>
<dbReference type="EMBL" id="JAVRRL010000065">
    <property type="protein sequence ID" value="KAK5109378.1"/>
    <property type="molecule type" value="Genomic_DNA"/>
</dbReference>
<feature type="region of interest" description="Disordered" evidence="1">
    <location>
        <begin position="241"/>
        <end position="278"/>
    </location>
</feature>
<feature type="compositionally biased region" description="Gly residues" evidence="1">
    <location>
        <begin position="80"/>
        <end position="101"/>
    </location>
</feature>
<comment type="caution">
    <text evidence="2">The sequence shown here is derived from an EMBL/GenBank/DDBJ whole genome shotgun (WGS) entry which is preliminary data.</text>
</comment>
<feature type="region of interest" description="Disordered" evidence="1">
    <location>
        <begin position="1"/>
        <end position="122"/>
    </location>
</feature>
<feature type="compositionally biased region" description="Low complexity" evidence="1">
    <location>
        <begin position="203"/>
        <end position="215"/>
    </location>
</feature>
<protein>
    <submittedName>
        <fullName evidence="2">Uncharacterized protein</fullName>
    </submittedName>
</protein>
<feature type="compositionally biased region" description="Acidic residues" evidence="1">
    <location>
        <begin position="109"/>
        <end position="122"/>
    </location>
</feature>
<name>A0AAN7TC76_9PEZI</name>
<gene>
    <name evidence="2" type="ORF">LTR62_007044</name>
</gene>
<feature type="region of interest" description="Disordered" evidence="1">
    <location>
        <begin position="327"/>
        <end position="360"/>
    </location>
</feature>